<evidence type="ECO:0000256" key="4">
    <source>
        <dbReference type="ARBA" id="ARBA00023128"/>
    </source>
</evidence>
<reference evidence="7 8" key="1">
    <citation type="submission" date="2017-06" db="EMBL/GenBank/DDBJ databases">
        <title>Ant-infecting Ophiocordyceps genomes reveal a high diversity of potential behavioral manipulation genes and a possible major role for enterotoxins.</title>
        <authorList>
            <person name="De Bekker C."/>
            <person name="Evans H.C."/>
            <person name="Brachmann A."/>
            <person name="Hughes D.P."/>
        </authorList>
    </citation>
    <scope>NUCLEOTIDE SEQUENCE [LARGE SCALE GENOMIC DNA]</scope>
    <source>
        <strain evidence="7 8">1348a</strain>
    </source>
</reference>
<dbReference type="InterPro" id="IPR009069">
    <property type="entry name" value="Cys_alpha_HP_mot_SF"/>
</dbReference>
<dbReference type="EMBL" id="NJEU01000322">
    <property type="protein sequence ID" value="PHH76354.1"/>
    <property type="molecule type" value="Genomic_DNA"/>
</dbReference>
<comment type="similarity">
    <text evidence="2">Belongs to the CMC4 family.</text>
</comment>
<dbReference type="Pfam" id="PF08991">
    <property type="entry name" value="CMC4"/>
    <property type="match status" value="1"/>
</dbReference>
<evidence type="ECO:0000256" key="2">
    <source>
        <dbReference type="ARBA" id="ARBA00009858"/>
    </source>
</evidence>
<feature type="disulfide bond" evidence="6">
    <location>
        <begin position="26"/>
        <end position="37"/>
    </location>
</feature>
<protein>
    <recommendedName>
        <fullName evidence="3">Cx9C motif-containing protein 4, mitochondrial</fullName>
    </recommendedName>
</protein>
<name>A0A2C5ZAB3_9HYPO</name>
<proteinExistence type="inferred from homology"/>
<keyword evidence="5 6" id="KW-1015">Disulfide bond</keyword>
<comment type="caution">
    <text evidence="7">The sequence shown here is derived from an EMBL/GenBank/DDBJ whole genome shotgun (WGS) entry which is preliminary data.</text>
</comment>
<dbReference type="GO" id="GO:0005758">
    <property type="term" value="C:mitochondrial intermembrane space"/>
    <property type="evidence" value="ECO:0007669"/>
    <property type="project" value="UniProtKB-SubCell"/>
</dbReference>
<evidence type="ECO:0000256" key="1">
    <source>
        <dbReference type="ARBA" id="ARBA00004569"/>
    </source>
</evidence>
<dbReference type="InterPro" id="IPR027179">
    <property type="entry name" value="CMC4"/>
</dbReference>
<sequence>MTKDSPRSDVDAQPPCHPRACAIQNCLVSNNYNEAKCQAAVRALYDCCDAFYERYGNDASTPSCPMASLLQLKMRQLNKQN</sequence>
<organism evidence="7 8">
    <name type="scientific">Ophiocordyceps australis</name>
    <dbReference type="NCBI Taxonomy" id="1399860"/>
    <lineage>
        <taxon>Eukaryota</taxon>
        <taxon>Fungi</taxon>
        <taxon>Dikarya</taxon>
        <taxon>Ascomycota</taxon>
        <taxon>Pezizomycotina</taxon>
        <taxon>Sordariomycetes</taxon>
        <taxon>Hypocreomycetidae</taxon>
        <taxon>Hypocreales</taxon>
        <taxon>Ophiocordycipitaceae</taxon>
        <taxon>Ophiocordyceps</taxon>
    </lineage>
</organism>
<gene>
    <name evidence="7" type="ORF">CDD82_4036</name>
</gene>
<dbReference type="PANTHER" id="PTHR15590:SF0">
    <property type="entry name" value="CX9C MOTIF-CONTAINING PROTEIN 4"/>
    <property type="match status" value="1"/>
</dbReference>
<dbReference type="OrthoDB" id="13601at2759"/>
<accession>A0A2C5ZAB3</accession>
<dbReference type="Gene3D" id="1.10.287.1130">
    <property type="entry name" value="CytochromE C oxidase copper chaperone"/>
    <property type="match status" value="1"/>
</dbReference>
<dbReference type="SUPFAM" id="SSF47072">
    <property type="entry name" value="Cysteine alpha-hairpin motif"/>
    <property type="match status" value="1"/>
</dbReference>
<feature type="disulfide bond" evidence="6">
    <location>
        <begin position="48"/>
        <end position="64"/>
    </location>
</feature>
<evidence type="ECO:0000256" key="6">
    <source>
        <dbReference type="PIRSR" id="PIRSR627179-50"/>
    </source>
</evidence>
<evidence type="ECO:0000313" key="7">
    <source>
        <dbReference type="EMBL" id="PHH76354.1"/>
    </source>
</evidence>
<evidence type="ECO:0000256" key="3">
    <source>
        <dbReference type="ARBA" id="ARBA00019406"/>
    </source>
</evidence>
<dbReference type="Proteomes" id="UP000224854">
    <property type="component" value="Unassembled WGS sequence"/>
</dbReference>
<evidence type="ECO:0000256" key="5">
    <source>
        <dbReference type="ARBA" id="ARBA00023157"/>
    </source>
</evidence>
<dbReference type="PROSITE" id="PS51808">
    <property type="entry name" value="CHCH"/>
    <property type="match status" value="1"/>
</dbReference>
<keyword evidence="8" id="KW-1185">Reference proteome</keyword>
<evidence type="ECO:0000313" key="8">
    <source>
        <dbReference type="Proteomes" id="UP000224854"/>
    </source>
</evidence>
<feature type="disulfide bond" evidence="6">
    <location>
        <begin position="16"/>
        <end position="47"/>
    </location>
</feature>
<comment type="subcellular location">
    <subcellularLocation>
        <location evidence="1">Mitochondrion intermembrane space</location>
    </subcellularLocation>
</comment>
<keyword evidence="4" id="KW-0496">Mitochondrion</keyword>
<dbReference type="PANTHER" id="PTHR15590">
    <property type="entry name" value="CX9C MOTIF-CONTAINING PROTEIN 4"/>
    <property type="match status" value="1"/>
</dbReference>
<dbReference type="AlphaFoldDB" id="A0A2C5ZAB3"/>